<proteinExistence type="predicted"/>
<sequence>MNKVIYIAIILLSFAFTSAERIQASVEDDTLRLKIPQRFFVKELAAALNSNVAGYVLNGDSQRLHVSNFRVFIKNVSTSKSYYNRSFISRRSKRVLYVDFDYKYYRRGWTWGTKLQFQGIKSHFKKVKWYTPWVTDSGWIGAPIFFSVNNWKINAKCEGRYVDWSSNNATTRAVSSLLRDTVEEQVQTNINHEIQKVLRSYGDLRYLAKHYGSQAIANAFGGSTNYVNNYFNAILRNTNLSAHIEGNSLAVKFKIGGRIHVENDSNKDIHIAITYKDLRGQWKTEYWWKVRANKGVYLSGLRTLNSNIYIYAVSTDQAFTWSGNDTHENVNGRKLGFKLANTSKNTDGHYVIRLTQ</sequence>
<dbReference type="Proteomes" id="UP000326354">
    <property type="component" value="Chromosome"/>
</dbReference>
<dbReference type="AlphaFoldDB" id="A0A5S9IQH0"/>
<feature type="chain" id="PRO_5024954555" evidence="1">
    <location>
        <begin position="20"/>
        <end position="356"/>
    </location>
</feature>
<evidence type="ECO:0000256" key="1">
    <source>
        <dbReference type="SAM" id="SignalP"/>
    </source>
</evidence>
<reference evidence="2 3" key="1">
    <citation type="submission" date="2019-08" db="EMBL/GenBank/DDBJ databases">
        <title>Complete genome sequence of Candidatus Uab amorphum.</title>
        <authorList>
            <person name="Shiratori T."/>
            <person name="Suzuki S."/>
            <person name="Kakizawa Y."/>
            <person name="Ishida K."/>
        </authorList>
    </citation>
    <scope>NUCLEOTIDE SEQUENCE [LARGE SCALE GENOMIC DNA]</scope>
    <source>
        <strain evidence="2 3">SRT547</strain>
    </source>
</reference>
<name>A0A5S9IQH0_UABAM</name>
<evidence type="ECO:0000313" key="3">
    <source>
        <dbReference type="Proteomes" id="UP000326354"/>
    </source>
</evidence>
<dbReference type="Pfam" id="PF06282">
    <property type="entry name" value="DUF1036"/>
    <property type="match status" value="1"/>
</dbReference>
<keyword evidence="3" id="KW-1185">Reference proteome</keyword>
<feature type="signal peptide" evidence="1">
    <location>
        <begin position="1"/>
        <end position="19"/>
    </location>
</feature>
<evidence type="ECO:0000313" key="2">
    <source>
        <dbReference type="EMBL" id="BBM86233.1"/>
    </source>
</evidence>
<dbReference type="OrthoDB" id="464752at2"/>
<dbReference type="EMBL" id="AP019860">
    <property type="protein sequence ID" value="BBM86233.1"/>
    <property type="molecule type" value="Genomic_DNA"/>
</dbReference>
<dbReference type="RefSeq" id="WP_151970299.1">
    <property type="nucleotide sequence ID" value="NZ_AP019860.1"/>
</dbReference>
<accession>A0A5S9IQH0</accession>
<organism evidence="2 3">
    <name type="scientific">Uabimicrobium amorphum</name>
    <dbReference type="NCBI Taxonomy" id="2596890"/>
    <lineage>
        <taxon>Bacteria</taxon>
        <taxon>Pseudomonadati</taxon>
        <taxon>Planctomycetota</taxon>
        <taxon>Candidatus Uabimicrobiia</taxon>
        <taxon>Candidatus Uabimicrobiales</taxon>
        <taxon>Candidatus Uabimicrobiaceae</taxon>
        <taxon>Candidatus Uabimicrobium</taxon>
    </lineage>
</organism>
<dbReference type="InterPro" id="IPR009380">
    <property type="entry name" value="DUF1036"/>
</dbReference>
<gene>
    <name evidence="2" type="ORF">UABAM_04619</name>
</gene>
<keyword evidence="1" id="KW-0732">Signal</keyword>
<dbReference type="KEGG" id="uam:UABAM_04619"/>
<protein>
    <submittedName>
        <fullName evidence="2">Uncharacterized protein</fullName>
    </submittedName>
</protein>